<dbReference type="PANTHER" id="PTHR21708:SF45">
    <property type="entry name" value="2-DEHYDROPANTOATE 2-REDUCTASE"/>
    <property type="match status" value="1"/>
</dbReference>
<dbReference type="GO" id="GO:0008677">
    <property type="term" value="F:2-dehydropantoate 2-reductase activity"/>
    <property type="evidence" value="ECO:0007669"/>
    <property type="project" value="UniProtKB-EC"/>
</dbReference>
<reference evidence="13 14" key="1">
    <citation type="submission" date="2019-04" db="EMBL/GenBank/DDBJ databases">
        <title>Azoarcus rhizosphaerae sp. nov. isolated from rhizosphere of Ficus religiosa.</title>
        <authorList>
            <person name="Lin S.-Y."/>
            <person name="Hameed A."/>
            <person name="Hsu Y.-H."/>
            <person name="Young C.-C."/>
        </authorList>
    </citation>
    <scope>NUCLEOTIDE SEQUENCE [LARGE SCALE GENOMIC DNA]</scope>
    <source>
        <strain evidence="13 14">CC-YHH848</strain>
    </source>
</reference>
<evidence type="ECO:0000256" key="3">
    <source>
        <dbReference type="ARBA" id="ARBA00013014"/>
    </source>
</evidence>
<dbReference type="InterPro" id="IPR013332">
    <property type="entry name" value="KPR_N"/>
</dbReference>
<evidence type="ECO:0000256" key="2">
    <source>
        <dbReference type="ARBA" id="ARBA00007870"/>
    </source>
</evidence>
<comment type="function">
    <text evidence="10">Catalyzes the NADPH-dependent reduction of ketopantoate into pantoic acid.</text>
</comment>
<comment type="pathway">
    <text evidence="1 10">Cofactor biosynthesis; (R)-pantothenate biosynthesis; (R)-pantoate from 3-methyl-2-oxobutanoate: step 2/2.</text>
</comment>
<dbReference type="PANTHER" id="PTHR21708">
    <property type="entry name" value="PROBABLE 2-DEHYDROPANTOATE 2-REDUCTASE"/>
    <property type="match status" value="1"/>
</dbReference>
<dbReference type="SUPFAM" id="SSF48179">
    <property type="entry name" value="6-phosphogluconate dehydrogenase C-terminal domain-like"/>
    <property type="match status" value="1"/>
</dbReference>
<keyword evidence="14" id="KW-1185">Reference proteome</keyword>
<evidence type="ECO:0000256" key="1">
    <source>
        <dbReference type="ARBA" id="ARBA00004994"/>
    </source>
</evidence>
<accession>A0A4S4AYL5</accession>
<name>A0A4S4AYL5_9RHOO</name>
<keyword evidence="5 10" id="KW-0566">Pantothenate biosynthesis</keyword>
<dbReference type="InterPro" id="IPR036291">
    <property type="entry name" value="NAD(P)-bd_dom_sf"/>
</dbReference>
<dbReference type="Gene3D" id="3.40.50.720">
    <property type="entry name" value="NAD(P)-binding Rossmann-like Domain"/>
    <property type="match status" value="1"/>
</dbReference>
<evidence type="ECO:0000259" key="11">
    <source>
        <dbReference type="Pfam" id="PF02558"/>
    </source>
</evidence>
<dbReference type="OrthoDB" id="9796561at2"/>
<dbReference type="InterPro" id="IPR013752">
    <property type="entry name" value="KPA_reductase"/>
</dbReference>
<organism evidence="13 14">
    <name type="scientific">Pseudothauera rhizosphaerae</name>
    <dbReference type="NCBI Taxonomy" id="2565932"/>
    <lineage>
        <taxon>Bacteria</taxon>
        <taxon>Pseudomonadati</taxon>
        <taxon>Pseudomonadota</taxon>
        <taxon>Betaproteobacteria</taxon>
        <taxon>Rhodocyclales</taxon>
        <taxon>Zoogloeaceae</taxon>
        <taxon>Pseudothauera</taxon>
    </lineage>
</organism>
<dbReference type="Proteomes" id="UP000307956">
    <property type="component" value="Unassembled WGS sequence"/>
</dbReference>
<dbReference type="UniPathway" id="UPA00028">
    <property type="reaction ID" value="UER00004"/>
</dbReference>
<dbReference type="NCBIfam" id="TIGR00745">
    <property type="entry name" value="apbA_panE"/>
    <property type="match status" value="1"/>
</dbReference>
<evidence type="ECO:0000259" key="12">
    <source>
        <dbReference type="Pfam" id="PF08546"/>
    </source>
</evidence>
<dbReference type="AlphaFoldDB" id="A0A4S4AYL5"/>
<dbReference type="InterPro" id="IPR008927">
    <property type="entry name" value="6-PGluconate_DH-like_C_sf"/>
</dbReference>
<dbReference type="FunFam" id="1.10.1040.10:FF:000017">
    <property type="entry name" value="2-dehydropantoate 2-reductase"/>
    <property type="match status" value="1"/>
</dbReference>
<evidence type="ECO:0000256" key="8">
    <source>
        <dbReference type="ARBA" id="ARBA00032024"/>
    </source>
</evidence>
<evidence type="ECO:0000256" key="10">
    <source>
        <dbReference type="RuleBase" id="RU362068"/>
    </source>
</evidence>
<evidence type="ECO:0000256" key="9">
    <source>
        <dbReference type="ARBA" id="ARBA00048793"/>
    </source>
</evidence>
<comment type="caution">
    <text evidence="13">The sequence shown here is derived from an EMBL/GenBank/DDBJ whole genome shotgun (WGS) entry which is preliminary data.</text>
</comment>
<keyword evidence="6 10" id="KW-0521">NADP</keyword>
<dbReference type="EC" id="1.1.1.169" evidence="3 10"/>
<dbReference type="InterPro" id="IPR003710">
    <property type="entry name" value="ApbA"/>
</dbReference>
<evidence type="ECO:0000313" key="14">
    <source>
        <dbReference type="Proteomes" id="UP000307956"/>
    </source>
</evidence>
<evidence type="ECO:0000256" key="4">
    <source>
        <dbReference type="ARBA" id="ARBA00019465"/>
    </source>
</evidence>
<feature type="domain" description="Ketopantoate reductase C-terminal" evidence="12">
    <location>
        <begin position="198"/>
        <end position="316"/>
    </location>
</feature>
<dbReference type="GO" id="GO:0015940">
    <property type="term" value="P:pantothenate biosynthetic process"/>
    <property type="evidence" value="ECO:0007669"/>
    <property type="project" value="UniProtKB-UniPathway"/>
</dbReference>
<evidence type="ECO:0000256" key="7">
    <source>
        <dbReference type="ARBA" id="ARBA00023002"/>
    </source>
</evidence>
<sequence>MGGPAPPAGPGTAGLRAVRGKSIAVLGGGSLGLYLAGRLALAGHRVTVALRPGTPAPSGIVAEGDEQWSAAVEYADIGRLRGPYAQVIVAVKSHDLPPLLPALAALGDGATEYVFLQNGIPWWWRGIAGDGLPRARQVVGVVVQHSAERTAPGRIRVRRTAGDRYLCGRPDGSVDAALESLAADWRHAGIPAETTPALRRQVWTKLMGNATLNPLSAITGATVGELATEPATRAVLLAGMAEIARLAERDGAGVDNTPEQRVARSAEVGGVRTSMLQDRLAGRPLETEALLAAPIAIAEEYGEAVPVLRTLYGCLAFSSTSPERNPT</sequence>
<proteinExistence type="inferred from homology"/>
<comment type="catalytic activity">
    <reaction evidence="9 10">
        <text>(R)-pantoate + NADP(+) = 2-dehydropantoate + NADPH + H(+)</text>
        <dbReference type="Rhea" id="RHEA:16233"/>
        <dbReference type="ChEBI" id="CHEBI:11561"/>
        <dbReference type="ChEBI" id="CHEBI:15378"/>
        <dbReference type="ChEBI" id="CHEBI:15980"/>
        <dbReference type="ChEBI" id="CHEBI:57783"/>
        <dbReference type="ChEBI" id="CHEBI:58349"/>
        <dbReference type="EC" id="1.1.1.169"/>
    </reaction>
</comment>
<comment type="similarity">
    <text evidence="2 10">Belongs to the ketopantoate reductase family.</text>
</comment>
<evidence type="ECO:0000256" key="6">
    <source>
        <dbReference type="ARBA" id="ARBA00022857"/>
    </source>
</evidence>
<dbReference type="InterPro" id="IPR051402">
    <property type="entry name" value="KPR-Related"/>
</dbReference>
<dbReference type="EMBL" id="SSOD01000001">
    <property type="protein sequence ID" value="THF65237.1"/>
    <property type="molecule type" value="Genomic_DNA"/>
</dbReference>
<protein>
    <recommendedName>
        <fullName evidence="4 10">2-dehydropantoate 2-reductase</fullName>
        <ecNumber evidence="3 10">1.1.1.169</ecNumber>
    </recommendedName>
    <alternativeName>
        <fullName evidence="8 10">Ketopantoate reductase</fullName>
    </alternativeName>
</protein>
<keyword evidence="7 10" id="KW-0560">Oxidoreductase</keyword>
<evidence type="ECO:0000256" key="5">
    <source>
        <dbReference type="ARBA" id="ARBA00022655"/>
    </source>
</evidence>
<feature type="domain" description="Ketopantoate reductase N-terminal" evidence="11">
    <location>
        <begin position="23"/>
        <end position="159"/>
    </location>
</feature>
<dbReference type="SUPFAM" id="SSF51735">
    <property type="entry name" value="NAD(P)-binding Rossmann-fold domains"/>
    <property type="match status" value="1"/>
</dbReference>
<evidence type="ECO:0000313" key="13">
    <source>
        <dbReference type="EMBL" id="THF65237.1"/>
    </source>
</evidence>
<dbReference type="GO" id="GO:0005737">
    <property type="term" value="C:cytoplasm"/>
    <property type="evidence" value="ECO:0007669"/>
    <property type="project" value="TreeGrafter"/>
</dbReference>
<dbReference type="InterPro" id="IPR013328">
    <property type="entry name" value="6PGD_dom2"/>
</dbReference>
<dbReference type="Pfam" id="PF08546">
    <property type="entry name" value="ApbA_C"/>
    <property type="match status" value="1"/>
</dbReference>
<dbReference type="Pfam" id="PF02558">
    <property type="entry name" value="ApbA"/>
    <property type="match status" value="1"/>
</dbReference>
<gene>
    <name evidence="13" type="ORF">E6O51_01150</name>
</gene>
<dbReference type="Gene3D" id="1.10.1040.10">
    <property type="entry name" value="N-(1-d-carboxylethyl)-l-norvaline Dehydrogenase, domain 2"/>
    <property type="match status" value="1"/>
</dbReference>